<dbReference type="InterPro" id="IPR013968">
    <property type="entry name" value="PKS_KR"/>
</dbReference>
<dbReference type="PANTHER" id="PTHR43074">
    <property type="entry name" value="OMEGA-3 POLYUNSATURATED FATTY ACID SYNTHASE PFAB-RELATED"/>
    <property type="match status" value="1"/>
</dbReference>
<dbReference type="InterPro" id="IPR036736">
    <property type="entry name" value="ACP-like_sf"/>
</dbReference>
<feature type="domain" description="Carrier" evidence="4">
    <location>
        <begin position="1277"/>
        <end position="1358"/>
    </location>
</feature>
<dbReference type="GO" id="GO:0006633">
    <property type="term" value="P:fatty acid biosynthetic process"/>
    <property type="evidence" value="ECO:0007669"/>
    <property type="project" value="InterPro"/>
</dbReference>
<dbReference type="InterPro" id="IPR052568">
    <property type="entry name" value="PKS-FAS_Synthase"/>
</dbReference>
<proteinExistence type="predicted"/>
<dbReference type="EMBL" id="QPJT01000002">
    <property type="protein sequence ID" value="RCX20119.1"/>
    <property type="molecule type" value="Genomic_DNA"/>
</dbReference>
<dbReference type="SUPFAM" id="SSF51735">
    <property type="entry name" value="NAD(P)-binding Rossmann-fold domains"/>
    <property type="match status" value="1"/>
</dbReference>
<dbReference type="Gene3D" id="1.10.1200.10">
    <property type="entry name" value="ACP-like"/>
    <property type="match status" value="2"/>
</dbReference>
<sequence>MEKHIAVIGIGALFPDAVDLSEYWSNILSRKNCIKDIPADYWNLEDFYDADPSARDKTYGYKAGVVSPIDFDSAEFGIPPKVMESVAVDQLFALVVAKQALMDADMIGENAKPFNRDKTGVILAAGLGKTAFSLSHRLEAPRIRKILINSGVPEDIAERVIERFRDVELDWNEACNPGYLANVVAGRISNRFDFSGTNCTVDAACASSLSAVKYAIHELQSKSCDIVLTGGVNLDCSAFSFISFSKTPAISKSNLSRPFDKDTDGMIMGDGIGMMVLKRLEDAERDGDRIYAVIRSVGASGDGKAKSIFAPSREGQIKVMERAYEQAEIDPKTIGLIEAHGTGTERGDESEASSLIAFFRSYSADDESIGLGSVKSQIGHARLAAGAAGMIKAIMALHHKILPPTINVDSPSALLKDSPLYIINKPRPWIVNRSNPVRRAGVSAFGFGGTNFHVVLEEYGGDHKGAYRMHHMPREVVIHAGSRENLARLCEGLIKELSENGRAVLDRLAAGEGEIPAEDARIGFVAKDAEDAYSILQTALPLLKNKTEEQWDHPALGIYYRERAVEVEGSVVALFPGQGSQYVEMLGSLAQNYPDMRSMLELVDNALLDNNDVPVSSIIYPASMYEKERLEELGQKLTLTRYTQPALAAVCGGIYKILEGRGFRADYFMGHSFGELTSLWAAGAIHDTEYARLSVMRGSLMSGGLSHQEDRGSMLAIGADLQTARDLISGFSGICIANENSPSQIIVSGDSGQIEQLDKKLKEENIRGKRLNVSGAFHSPLMKEAQQAFSEVIKSSSFHDIESNVFCNATAQLYPESSSDIKDIFARQIISPVLFQSAIEKIYGAGGRIFVEIGPKKVLSSLVEQILGKKDCHILSINPSSGTDAEVQMRQTLVRLKVLGMNLKEDGYQRKLCVSGKAKSISTYTVKPTLFFTPEKQKKMDRALDEVDDVCLKRPLPFAGEPEVIEDGGGSAMTGGKSEEVRTVYEAPTQEGETKIIREAGGKDSLWAIYEIQNLNTGVFEQFMKSQSGQMDVLKEISAGQAGIAQSLKEDPHVAKVMDSMSRYIDITGQFQKNSMDAYNTFFCEQSKLIERYFEAENRWEPELDNTQFIEHKAGKQELIPSMAESLHEERERIPRAAEAKNTGLQADTTALARETHEAVKPQAGAEPSKSYMPVLFSIISEKTGYPEEMLEPDMDIETDLGIDSIKRVEIFSALNSSIANGFEQEDVEVLAAFSTIREIAGYIDGRYATEGRGACSAEEQTTPGAVASGDTAMPVPLEREIQSTFLRIISDKTGYPEEMLEPDMDIETDLGIDSIKRVEIFSALNNEMPEGFNQDDFDSLSRLSTLKGIIGYLHSRYSAKGGAAVQEGQRGEIKRFEVEKRDMPLGQVQPENTLRRGNVIVTCDKTGVWKELFPLLMEKGFSPVLLQAGESDEYKIPASVRLENMKEGFDEKDVEELFGTIAGQPGGLCGIINILPCAGDMENIKEVFDKSQLGMASSAFFMAKHFYSHHLNAKEEVKHFFINVVRMDGELGLGGGSTAAVLQGSLFGLGKSLSQEWNNVLCRTVDIHPKCGAEKAARYIMEELYDGNPHAVEIGRGLSGERITLGLKESYDTEFSGNMPSKEDVFVIPGGGRGISAQCAIGMAKRFGCKFILLGRTALNEDIDEWSPVSADKKLLRKQVMEDARSRGNALKPAELDKTVNLIANRIEIKETLKKIEEAGGRAVYMSCDITDAFSVKECIEKAASSLGKITGLIHGAGVLADKKIHRKTQEDFEAVFNTKVKGLECILDSIDQGQLRYLLLFSSVAAFFGSGGQSDYSMANEVLNKFAHQYGRLFAGTMVMSINWGPWDGGMVEETLKMILRNIGAKIIPMETGVAYLVDELCYKHGNGVRQIVVNGTDYPVLPKVDMNAMELVRA</sequence>
<dbReference type="Gene3D" id="3.30.70.250">
    <property type="entry name" value="Malonyl-CoA ACP transacylase, ACP-binding"/>
    <property type="match status" value="1"/>
</dbReference>
<dbReference type="Pfam" id="PF00698">
    <property type="entry name" value="Acyl_transf_1"/>
    <property type="match status" value="1"/>
</dbReference>
<dbReference type="PROSITE" id="PS52004">
    <property type="entry name" value="KS3_2"/>
    <property type="match status" value="1"/>
</dbReference>
<protein>
    <submittedName>
        <fullName evidence="6">Polyketide-type polyunsaturated fatty acid synthase PfaA</fullName>
    </submittedName>
</protein>
<dbReference type="InterPro" id="IPR009081">
    <property type="entry name" value="PP-bd_ACP"/>
</dbReference>
<dbReference type="InterPro" id="IPR036291">
    <property type="entry name" value="NAD(P)-bd_dom_sf"/>
</dbReference>
<dbReference type="InterPro" id="IPR001227">
    <property type="entry name" value="Ac_transferase_dom_sf"/>
</dbReference>
<dbReference type="PROSITE" id="PS00606">
    <property type="entry name" value="KS3_1"/>
    <property type="match status" value="1"/>
</dbReference>
<evidence type="ECO:0000313" key="7">
    <source>
        <dbReference type="Proteomes" id="UP000253034"/>
    </source>
</evidence>
<dbReference type="Pfam" id="PF02801">
    <property type="entry name" value="Ketoacyl-synt_C"/>
    <property type="match status" value="1"/>
</dbReference>
<dbReference type="Pfam" id="PF00109">
    <property type="entry name" value="ketoacyl-synt"/>
    <property type="match status" value="1"/>
</dbReference>
<dbReference type="GO" id="GO:0004315">
    <property type="term" value="F:3-oxoacyl-[acyl-carrier-protein] synthase activity"/>
    <property type="evidence" value="ECO:0007669"/>
    <property type="project" value="InterPro"/>
</dbReference>
<keyword evidence="2" id="KW-0597">Phosphoprotein</keyword>
<dbReference type="PROSITE" id="PS50075">
    <property type="entry name" value="CARRIER"/>
    <property type="match status" value="2"/>
</dbReference>
<keyword evidence="3" id="KW-0808">Transferase</keyword>
<dbReference type="Gene3D" id="3.40.47.10">
    <property type="match status" value="1"/>
</dbReference>
<dbReference type="SMART" id="SM00825">
    <property type="entry name" value="PKS_KS"/>
    <property type="match status" value="1"/>
</dbReference>
<comment type="caution">
    <text evidence="6">The sequence shown here is derived from an EMBL/GenBank/DDBJ whole genome shotgun (WGS) entry which is preliminary data.</text>
</comment>
<reference evidence="6 7" key="1">
    <citation type="submission" date="2018-07" db="EMBL/GenBank/DDBJ databases">
        <title>Genomic Encyclopedia of Type Strains, Phase IV (KMG-IV): sequencing the most valuable type-strain genomes for metagenomic binning, comparative biology and taxonomic classification.</title>
        <authorList>
            <person name="Goeker M."/>
        </authorList>
    </citation>
    <scope>NUCLEOTIDE SEQUENCE [LARGE SCALE GENOMIC DNA]</scope>
    <source>
        <strain evidence="6 7">DSM 27016</strain>
    </source>
</reference>
<accession>A0A369BF06</accession>
<dbReference type="InterPro" id="IPR014030">
    <property type="entry name" value="Ketoacyl_synth_N"/>
</dbReference>
<dbReference type="SMART" id="SM00827">
    <property type="entry name" value="PKS_AT"/>
    <property type="match status" value="1"/>
</dbReference>
<dbReference type="Gene3D" id="3.40.50.720">
    <property type="entry name" value="NAD(P)-binding Rossmann-like Domain"/>
    <property type="match status" value="1"/>
</dbReference>
<keyword evidence="7" id="KW-1185">Reference proteome</keyword>
<organism evidence="6 7">
    <name type="scientific">Anaerobacterium chartisolvens</name>
    <dbReference type="NCBI Taxonomy" id="1297424"/>
    <lineage>
        <taxon>Bacteria</taxon>
        <taxon>Bacillati</taxon>
        <taxon>Bacillota</taxon>
        <taxon>Clostridia</taxon>
        <taxon>Eubacteriales</taxon>
        <taxon>Oscillospiraceae</taxon>
        <taxon>Anaerobacterium</taxon>
    </lineage>
</organism>
<evidence type="ECO:0000256" key="2">
    <source>
        <dbReference type="ARBA" id="ARBA00022553"/>
    </source>
</evidence>
<evidence type="ECO:0000256" key="3">
    <source>
        <dbReference type="ARBA" id="ARBA00022679"/>
    </source>
</evidence>
<dbReference type="CDD" id="cd00833">
    <property type="entry name" value="PKS"/>
    <property type="match status" value="1"/>
</dbReference>
<dbReference type="InterPro" id="IPR014043">
    <property type="entry name" value="Acyl_transferase_dom"/>
</dbReference>
<evidence type="ECO:0000259" key="4">
    <source>
        <dbReference type="PROSITE" id="PS50075"/>
    </source>
</evidence>
<gene>
    <name evidence="6" type="ORF">DFR58_102189</name>
</gene>
<dbReference type="InterPro" id="IPR014031">
    <property type="entry name" value="Ketoacyl_synth_C"/>
</dbReference>
<name>A0A369BF06_9FIRM</name>
<dbReference type="InterPro" id="IPR020841">
    <property type="entry name" value="PKS_Beta-ketoAc_synthase_dom"/>
</dbReference>
<dbReference type="Proteomes" id="UP000253034">
    <property type="component" value="Unassembled WGS sequence"/>
</dbReference>
<dbReference type="CDD" id="cd08953">
    <property type="entry name" value="KR_2_SDR_x"/>
    <property type="match status" value="1"/>
</dbReference>
<keyword evidence="1" id="KW-0596">Phosphopantetheine</keyword>
<dbReference type="SUPFAM" id="SSF55048">
    <property type="entry name" value="Probable ACP-binding domain of malonyl-CoA ACP transacylase"/>
    <property type="match status" value="1"/>
</dbReference>
<dbReference type="Gene3D" id="3.40.366.10">
    <property type="entry name" value="Malonyl-Coenzyme A Acyl Carrier Protein, domain 2"/>
    <property type="match status" value="1"/>
</dbReference>
<evidence type="ECO:0000256" key="1">
    <source>
        <dbReference type="ARBA" id="ARBA00022450"/>
    </source>
</evidence>
<dbReference type="Pfam" id="PF00550">
    <property type="entry name" value="PP-binding"/>
    <property type="match status" value="2"/>
</dbReference>
<dbReference type="InterPro" id="IPR016036">
    <property type="entry name" value="Malonyl_transacylase_ACP-bd"/>
</dbReference>
<dbReference type="InterPro" id="IPR018201">
    <property type="entry name" value="Ketoacyl_synth_AS"/>
</dbReference>
<dbReference type="OrthoDB" id="9765680at2"/>
<feature type="domain" description="Carrier" evidence="4">
    <location>
        <begin position="1167"/>
        <end position="1248"/>
    </location>
</feature>
<dbReference type="InterPro" id="IPR057326">
    <property type="entry name" value="KR_dom"/>
</dbReference>
<dbReference type="InterPro" id="IPR016035">
    <property type="entry name" value="Acyl_Trfase/lysoPLipase"/>
</dbReference>
<dbReference type="SUPFAM" id="SSF53901">
    <property type="entry name" value="Thiolase-like"/>
    <property type="match status" value="1"/>
</dbReference>
<evidence type="ECO:0000259" key="5">
    <source>
        <dbReference type="PROSITE" id="PS52004"/>
    </source>
</evidence>
<dbReference type="InterPro" id="IPR032821">
    <property type="entry name" value="PKS_assoc"/>
</dbReference>
<dbReference type="Pfam" id="PF08659">
    <property type="entry name" value="KR"/>
    <property type="match status" value="1"/>
</dbReference>
<dbReference type="SUPFAM" id="SSF47336">
    <property type="entry name" value="ACP-like"/>
    <property type="match status" value="2"/>
</dbReference>
<feature type="domain" description="Ketosynthase family 3 (KS3)" evidence="5">
    <location>
        <begin position="2"/>
        <end position="458"/>
    </location>
</feature>
<dbReference type="PANTHER" id="PTHR43074:SF1">
    <property type="entry name" value="BETA-KETOACYL SYNTHASE FAMILY PROTEIN-RELATED"/>
    <property type="match status" value="1"/>
</dbReference>
<evidence type="ECO:0000313" key="6">
    <source>
        <dbReference type="EMBL" id="RCX20119.1"/>
    </source>
</evidence>
<dbReference type="SUPFAM" id="SSF52151">
    <property type="entry name" value="FabD/lysophospholipase-like"/>
    <property type="match status" value="1"/>
</dbReference>
<dbReference type="Pfam" id="PF16197">
    <property type="entry name" value="KAsynt_C_assoc"/>
    <property type="match status" value="1"/>
</dbReference>
<dbReference type="InterPro" id="IPR016039">
    <property type="entry name" value="Thiolase-like"/>
</dbReference>
<dbReference type="SMART" id="SM00822">
    <property type="entry name" value="PKS_KR"/>
    <property type="match status" value="1"/>
</dbReference>